<organism evidence="2">
    <name type="scientific">Mytilinidion resinicola</name>
    <dbReference type="NCBI Taxonomy" id="574789"/>
    <lineage>
        <taxon>Eukaryota</taxon>
        <taxon>Fungi</taxon>
        <taxon>Dikarya</taxon>
        <taxon>Ascomycota</taxon>
        <taxon>Pezizomycotina</taxon>
        <taxon>Dothideomycetes</taxon>
        <taxon>Pleosporomycetidae</taxon>
        <taxon>Mytilinidiales</taxon>
        <taxon>Mytilinidiaceae</taxon>
        <taxon>Mytilinidion</taxon>
    </lineage>
</organism>
<dbReference type="Proteomes" id="UP000504636">
    <property type="component" value="Unplaced"/>
</dbReference>
<evidence type="ECO:0000313" key="4">
    <source>
        <dbReference type="RefSeq" id="XP_033575905.1"/>
    </source>
</evidence>
<name>A0A6A6YJG3_9PEZI</name>
<reference evidence="2 4" key="1">
    <citation type="journal article" date="2020" name="Stud. Mycol.">
        <title>101 Dothideomycetes genomes: a test case for predicting lifestyles and emergence of pathogens.</title>
        <authorList>
            <person name="Haridas S."/>
            <person name="Albert R."/>
            <person name="Binder M."/>
            <person name="Bloem J."/>
            <person name="Labutti K."/>
            <person name="Salamov A."/>
            <person name="Andreopoulos B."/>
            <person name="Baker S."/>
            <person name="Barry K."/>
            <person name="Bills G."/>
            <person name="Bluhm B."/>
            <person name="Cannon C."/>
            <person name="Castanera R."/>
            <person name="Culley D."/>
            <person name="Daum C."/>
            <person name="Ezra D."/>
            <person name="Gonzalez J."/>
            <person name="Henrissat B."/>
            <person name="Kuo A."/>
            <person name="Liang C."/>
            <person name="Lipzen A."/>
            <person name="Lutzoni F."/>
            <person name="Magnuson J."/>
            <person name="Mondo S."/>
            <person name="Nolan M."/>
            <person name="Ohm R."/>
            <person name="Pangilinan J."/>
            <person name="Park H.-J."/>
            <person name="Ramirez L."/>
            <person name="Alfaro M."/>
            <person name="Sun H."/>
            <person name="Tritt A."/>
            <person name="Yoshinaga Y."/>
            <person name="Zwiers L.-H."/>
            <person name="Turgeon B."/>
            <person name="Goodwin S."/>
            <person name="Spatafora J."/>
            <person name="Crous P."/>
            <person name="Grigoriev I."/>
        </authorList>
    </citation>
    <scope>NUCLEOTIDE SEQUENCE</scope>
    <source>
        <strain evidence="2 4">CBS 304.34</strain>
    </source>
</reference>
<reference evidence="4" key="2">
    <citation type="submission" date="2020-04" db="EMBL/GenBank/DDBJ databases">
        <authorList>
            <consortium name="NCBI Genome Project"/>
        </authorList>
    </citation>
    <scope>NUCLEOTIDE SEQUENCE</scope>
    <source>
        <strain evidence="4">CBS 304.34</strain>
    </source>
</reference>
<protein>
    <submittedName>
        <fullName evidence="2 4">Uncharacterized protein</fullName>
    </submittedName>
</protein>
<keyword evidence="1" id="KW-1133">Transmembrane helix</keyword>
<feature type="transmembrane region" description="Helical" evidence="1">
    <location>
        <begin position="52"/>
        <end position="71"/>
    </location>
</feature>
<keyword evidence="1" id="KW-0472">Membrane</keyword>
<dbReference type="RefSeq" id="XP_033575905.1">
    <property type="nucleotide sequence ID" value="XM_033717148.1"/>
</dbReference>
<keyword evidence="1" id="KW-0812">Transmembrane</keyword>
<proteinExistence type="predicted"/>
<feature type="transmembrane region" description="Helical" evidence="1">
    <location>
        <begin position="12"/>
        <end position="32"/>
    </location>
</feature>
<evidence type="ECO:0000256" key="1">
    <source>
        <dbReference type="SAM" id="Phobius"/>
    </source>
</evidence>
<keyword evidence="3" id="KW-1185">Reference proteome</keyword>
<sequence>MTCLACDHRVIIILHLSGRMVPGCFSLVVLLLRYDHDSSSPVFRSLPCEQCTMLSLSCVLVYLWSYVLITVRIRIWLLLSVDGITTTSGGRKRVRRGRMLTAIISRRVRYIAINPTVLRSTMRYCDSVPGHCSVRH</sequence>
<dbReference type="GeneID" id="54458041"/>
<gene>
    <name evidence="2 4" type="ORF">BDZ99DRAFT_42715</name>
</gene>
<accession>A0A6A6YJG3</accession>
<dbReference type="AlphaFoldDB" id="A0A6A6YJG3"/>
<evidence type="ECO:0000313" key="3">
    <source>
        <dbReference type="Proteomes" id="UP000504636"/>
    </source>
</evidence>
<evidence type="ECO:0000313" key="2">
    <source>
        <dbReference type="EMBL" id="KAF2808941.1"/>
    </source>
</evidence>
<dbReference type="EMBL" id="MU003702">
    <property type="protein sequence ID" value="KAF2808941.1"/>
    <property type="molecule type" value="Genomic_DNA"/>
</dbReference>
<reference evidence="4" key="3">
    <citation type="submission" date="2025-04" db="UniProtKB">
        <authorList>
            <consortium name="RefSeq"/>
        </authorList>
    </citation>
    <scope>IDENTIFICATION</scope>
    <source>
        <strain evidence="4">CBS 304.34</strain>
    </source>
</reference>